<feature type="non-terminal residue" evidence="1">
    <location>
        <position position="83"/>
    </location>
</feature>
<gene>
    <name evidence="1" type="ORF">METZ01_LOCUS334154</name>
</gene>
<proteinExistence type="predicted"/>
<dbReference type="Gene3D" id="3.40.190.170">
    <property type="entry name" value="Bacterial extracellular solute-binding protein, family 7"/>
    <property type="match status" value="1"/>
</dbReference>
<sequence>MLNKLCVLGGILAGMIVGLPGDAGAQEVTLKLHHLLPPVAHAHKNMLVPWAERVEKGSNGRIKVEIYPSMQLGGRPPQLADQA</sequence>
<protein>
    <recommendedName>
        <fullName evidence="2">C4-dicarboxylate ABC transporter</fullName>
    </recommendedName>
</protein>
<organism evidence="1">
    <name type="scientific">marine metagenome</name>
    <dbReference type="NCBI Taxonomy" id="408172"/>
    <lineage>
        <taxon>unclassified sequences</taxon>
        <taxon>metagenomes</taxon>
        <taxon>ecological metagenomes</taxon>
    </lineage>
</organism>
<dbReference type="AlphaFoldDB" id="A0A382Q8L4"/>
<evidence type="ECO:0000313" key="1">
    <source>
        <dbReference type="EMBL" id="SVC81300.1"/>
    </source>
</evidence>
<dbReference type="EMBL" id="UINC01112390">
    <property type="protein sequence ID" value="SVC81300.1"/>
    <property type="molecule type" value="Genomic_DNA"/>
</dbReference>
<accession>A0A382Q8L4</accession>
<name>A0A382Q8L4_9ZZZZ</name>
<evidence type="ECO:0008006" key="2">
    <source>
        <dbReference type="Google" id="ProtNLM"/>
    </source>
</evidence>
<dbReference type="InterPro" id="IPR038404">
    <property type="entry name" value="TRAP_DctP_sf"/>
</dbReference>
<reference evidence="1" key="1">
    <citation type="submission" date="2018-05" db="EMBL/GenBank/DDBJ databases">
        <authorList>
            <person name="Lanie J.A."/>
            <person name="Ng W.-L."/>
            <person name="Kazmierczak K.M."/>
            <person name="Andrzejewski T.M."/>
            <person name="Davidsen T.M."/>
            <person name="Wayne K.J."/>
            <person name="Tettelin H."/>
            <person name="Glass J.I."/>
            <person name="Rusch D."/>
            <person name="Podicherti R."/>
            <person name="Tsui H.-C.T."/>
            <person name="Winkler M.E."/>
        </authorList>
    </citation>
    <scope>NUCLEOTIDE SEQUENCE</scope>
</reference>